<accession>A0A4S3PKM2</accession>
<proteinExistence type="predicted"/>
<organism evidence="1 2">
    <name type="scientific">Bacillus timonensis</name>
    <dbReference type="NCBI Taxonomy" id="1033734"/>
    <lineage>
        <taxon>Bacteria</taxon>
        <taxon>Bacillati</taxon>
        <taxon>Bacillota</taxon>
        <taxon>Bacilli</taxon>
        <taxon>Bacillales</taxon>
        <taxon>Bacillaceae</taxon>
        <taxon>Bacillus</taxon>
    </lineage>
</organism>
<gene>
    <name evidence="1" type="ORF">E1I69_20215</name>
</gene>
<keyword evidence="2" id="KW-1185">Reference proteome</keyword>
<evidence type="ECO:0000313" key="1">
    <source>
        <dbReference type="EMBL" id="THE10011.1"/>
    </source>
</evidence>
<dbReference type="Proteomes" id="UP000306477">
    <property type="component" value="Unassembled WGS sequence"/>
</dbReference>
<dbReference type="RefSeq" id="WP_136381364.1">
    <property type="nucleotide sequence ID" value="NZ_SLUB01000056.1"/>
</dbReference>
<dbReference type="EMBL" id="SLUB01000056">
    <property type="protein sequence ID" value="THE10011.1"/>
    <property type="molecule type" value="Genomic_DNA"/>
</dbReference>
<sequence>MKKIVMVSLFIFLLLAGGIMIISSGYLNTDQDTLKYEGRIYSNITELDWFEKEKSSYPKGKRIGEIKRNSKSPLLMRNFSATKLPKGTTLYNTADAKEGITPLIILAETESGSILYYRWLPKE</sequence>
<dbReference type="AlphaFoldDB" id="A0A4S3PKM2"/>
<reference evidence="1 2" key="1">
    <citation type="journal article" date="2019" name="Indoor Air">
        <title>Impacts of indoor surface finishes on bacterial viability.</title>
        <authorList>
            <person name="Hu J."/>
            <person name="Maamar S.B."/>
            <person name="Glawe A.J."/>
            <person name="Gottel N."/>
            <person name="Gilbert J.A."/>
            <person name="Hartmann E.M."/>
        </authorList>
    </citation>
    <scope>NUCLEOTIDE SEQUENCE [LARGE SCALE GENOMIC DNA]</scope>
    <source>
        <strain evidence="1 2">AF060A6</strain>
    </source>
</reference>
<name>A0A4S3PKM2_9BACI</name>
<dbReference type="OrthoDB" id="2736188at2"/>
<protein>
    <submittedName>
        <fullName evidence="1">Uncharacterized protein</fullName>
    </submittedName>
</protein>
<evidence type="ECO:0000313" key="2">
    <source>
        <dbReference type="Proteomes" id="UP000306477"/>
    </source>
</evidence>
<comment type="caution">
    <text evidence="1">The sequence shown here is derived from an EMBL/GenBank/DDBJ whole genome shotgun (WGS) entry which is preliminary data.</text>
</comment>